<dbReference type="InterPro" id="IPR038718">
    <property type="entry name" value="SNF2-like_sf"/>
</dbReference>
<evidence type="ECO:0000256" key="5">
    <source>
        <dbReference type="ARBA" id="ARBA00022833"/>
    </source>
</evidence>
<evidence type="ECO:0000256" key="2">
    <source>
        <dbReference type="ARBA" id="ARBA00022741"/>
    </source>
</evidence>
<keyword evidence="6" id="KW-0067">ATP-binding</keyword>
<dbReference type="PANTHER" id="PTHR45766:SF6">
    <property type="entry name" value="SWI_SNF-RELATED MATRIX-ASSOCIATED ACTIN-DEPENDENT REGULATOR OF CHROMATIN SUBFAMILY A-LIKE PROTEIN 1"/>
    <property type="match status" value="1"/>
</dbReference>
<keyword evidence="1" id="KW-0479">Metal-binding</keyword>
<dbReference type="PROSITE" id="PS51192">
    <property type="entry name" value="HELICASE_ATP_BIND_1"/>
    <property type="match status" value="1"/>
</dbReference>
<dbReference type="SMART" id="SM00487">
    <property type="entry name" value="DEXDc"/>
    <property type="match status" value="1"/>
</dbReference>
<dbReference type="Gene3D" id="3.40.50.10810">
    <property type="entry name" value="Tandem AAA-ATPase domain"/>
    <property type="match status" value="1"/>
</dbReference>
<organism evidence="11 12">
    <name type="scientific">Rhizopus oryzae</name>
    <name type="common">Mucormycosis agent</name>
    <name type="synonym">Rhizopus arrhizus var. delemar</name>
    <dbReference type="NCBI Taxonomy" id="64495"/>
    <lineage>
        <taxon>Eukaryota</taxon>
        <taxon>Fungi</taxon>
        <taxon>Fungi incertae sedis</taxon>
        <taxon>Mucoromycota</taxon>
        <taxon>Mucoromycotina</taxon>
        <taxon>Mucoromycetes</taxon>
        <taxon>Mucorales</taxon>
        <taxon>Mucorineae</taxon>
        <taxon>Rhizopodaceae</taxon>
        <taxon>Rhizopus</taxon>
    </lineage>
</organism>
<dbReference type="AlphaFoldDB" id="A0A9P7BSE6"/>
<evidence type="ECO:0000256" key="1">
    <source>
        <dbReference type="ARBA" id="ARBA00022723"/>
    </source>
</evidence>
<dbReference type="InterPro" id="IPR014001">
    <property type="entry name" value="Helicase_ATP-bd"/>
</dbReference>
<dbReference type="PANTHER" id="PTHR45766">
    <property type="entry name" value="DNA ANNEALING HELICASE AND ENDONUCLEASE ZRANB3 FAMILY MEMBER"/>
    <property type="match status" value="1"/>
</dbReference>
<keyword evidence="3 7" id="KW-0863">Zinc-finger</keyword>
<keyword evidence="4" id="KW-0378">Hydrolase</keyword>
<accession>A0A9P7BSE6</accession>
<evidence type="ECO:0008006" key="13">
    <source>
        <dbReference type="Google" id="ProtNLM"/>
    </source>
</evidence>
<feature type="domain" description="Helicase ATP-binding" evidence="9">
    <location>
        <begin position="234"/>
        <end position="443"/>
    </location>
</feature>
<dbReference type="GO" id="GO:0016787">
    <property type="term" value="F:hydrolase activity"/>
    <property type="evidence" value="ECO:0007669"/>
    <property type="project" value="UniProtKB-KW"/>
</dbReference>
<evidence type="ECO:0000256" key="4">
    <source>
        <dbReference type="ARBA" id="ARBA00022801"/>
    </source>
</evidence>
<dbReference type="OrthoDB" id="448448at2759"/>
<dbReference type="EMBL" id="JAANQT010000743">
    <property type="protein sequence ID" value="KAG1308708.1"/>
    <property type="molecule type" value="Genomic_DNA"/>
</dbReference>
<dbReference type="GO" id="GO:0005524">
    <property type="term" value="F:ATP binding"/>
    <property type="evidence" value="ECO:0007669"/>
    <property type="project" value="InterPro"/>
</dbReference>
<evidence type="ECO:0000256" key="7">
    <source>
        <dbReference type="PROSITE-ProRule" id="PRU01343"/>
    </source>
</evidence>
<reference evidence="11" key="1">
    <citation type="journal article" date="2020" name="Microb. Genom.">
        <title>Genetic diversity of clinical and environmental Mucorales isolates obtained from an investigation of mucormycosis cases among solid organ transplant recipients.</title>
        <authorList>
            <person name="Nguyen M.H."/>
            <person name="Kaul D."/>
            <person name="Muto C."/>
            <person name="Cheng S.J."/>
            <person name="Richter R.A."/>
            <person name="Bruno V.M."/>
            <person name="Liu G."/>
            <person name="Beyhan S."/>
            <person name="Sundermann A.J."/>
            <person name="Mounaud S."/>
            <person name="Pasculle A.W."/>
            <person name="Nierman W.C."/>
            <person name="Driscoll E."/>
            <person name="Cumbie R."/>
            <person name="Clancy C.J."/>
            <person name="Dupont C.L."/>
        </authorList>
    </citation>
    <scope>NUCLEOTIDE SEQUENCE</scope>
    <source>
        <strain evidence="11">GL11</strain>
    </source>
</reference>
<proteinExistence type="predicted"/>
<feature type="domain" description="GRF-type" evidence="10">
    <location>
        <begin position="5"/>
        <end position="44"/>
    </location>
</feature>
<protein>
    <recommendedName>
        <fullName evidence="13">Helicase ATP-binding domain-containing protein</fullName>
    </recommendedName>
</protein>
<feature type="compositionally biased region" description="Acidic residues" evidence="8">
    <location>
        <begin position="341"/>
        <end position="355"/>
    </location>
</feature>
<evidence type="ECO:0000259" key="9">
    <source>
        <dbReference type="PROSITE" id="PS51192"/>
    </source>
</evidence>
<dbReference type="GO" id="GO:0006281">
    <property type="term" value="P:DNA repair"/>
    <property type="evidence" value="ECO:0007669"/>
    <property type="project" value="TreeGrafter"/>
</dbReference>
<dbReference type="Pfam" id="PF00176">
    <property type="entry name" value="SNF2-rel_dom"/>
    <property type="match status" value="1"/>
</dbReference>
<dbReference type="InterPro" id="IPR027417">
    <property type="entry name" value="P-loop_NTPase"/>
</dbReference>
<evidence type="ECO:0000313" key="11">
    <source>
        <dbReference type="EMBL" id="KAG1308708.1"/>
    </source>
</evidence>
<dbReference type="Pfam" id="PF06839">
    <property type="entry name" value="Zn_ribbon_GRF"/>
    <property type="match status" value="1"/>
</dbReference>
<name>A0A9P7BSE6_RHIOR</name>
<dbReference type="GO" id="GO:0031297">
    <property type="term" value="P:replication fork processing"/>
    <property type="evidence" value="ECO:0007669"/>
    <property type="project" value="TreeGrafter"/>
</dbReference>
<keyword evidence="2" id="KW-0547">Nucleotide-binding</keyword>
<evidence type="ECO:0000313" key="12">
    <source>
        <dbReference type="Proteomes" id="UP000716291"/>
    </source>
</evidence>
<comment type="caution">
    <text evidence="11">The sequence shown here is derived from an EMBL/GenBank/DDBJ whole genome shotgun (WGS) entry which is preliminary data.</text>
</comment>
<keyword evidence="5" id="KW-0862">Zinc</keyword>
<keyword evidence="12" id="KW-1185">Reference proteome</keyword>
<evidence type="ECO:0000256" key="3">
    <source>
        <dbReference type="ARBA" id="ARBA00022771"/>
    </source>
</evidence>
<evidence type="ECO:0000256" key="8">
    <source>
        <dbReference type="SAM" id="MobiDB-lite"/>
    </source>
</evidence>
<gene>
    <name evidence="11" type="ORF">G6F64_005853</name>
</gene>
<dbReference type="Proteomes" id="UP000716291">
    <property type="component" value="Unassembled WGS sequence"/>
</dbReference>
<dbReference type="PROSITE" id="PS51999">
    <property type="entry name" value="ZF_GRF"/>
    <property type="match status" value="1"/>
</dbReference>
<evidence type="ECO:0000256" key="6">
    <source>
        <dbReference type="ARBA" id="ARBA00022840"/>
    </source>
</evidence>
<dbReference type="SUPFAM" id="SSF52540">
    <property type="entry name" value="P-loop containing nucleoside triphosphate hydrolases"/>
    <property type="match status" value="1"/>
</dbReference>
<feature type="region of interest" description="Disordered" evidence="8">
    <location>
        <begin position="338"/>
        <end position="359"/>
    </location>
</feature>
<dbReference type="GO" id="GO:0008270">
    <property type="term" value="F:zinc ion binding"/>
    <property type="evidence" value="ECO:0007669"/>
    <property type="project" value="UniProtKB-KW"/>
</dbReference>
<dbReference type="InterPro" id="IPR010666">
    <property type="entry name" value="Znf_GRF"/>
</dbReference>
<sequence length="634" mass="73536">MTHNCKCGQQAIILEVRAPTPNRGRWYWKCASNACRFFLWDESPHQFIKHPTETYVYANTLSGQVYNKNQIPFALRSSQSMDAEFVPLTRSKTRVAFSLASDTHITIDYSLNPTILPVIKNIPNITWNESFAKWVIPANLQAYRTAVKTLPVNTPNLQIEIDPIPNPIIQKLLIKPLRLRDILRQEQEDEEQDIEELLEEDDETMDIDIMDRWSKFVESFTYCQLKDFQKEAVKRAIERKGRLLIANERGLGKVEEALAIASAYKNEWPILMICPSVLLLTWKEEIEKFFGLDDDEVRVLPDVRADIFKPPKVKKRKAEAKKTSRKKRQINERSIYNSVEEYNEDDDDDDNEDDNTEKTELKQTKFYITSYEIAARRRNQIKNAKIKMIICDGAQFMKARGNSHNKSFVEFLENHNKLILLSDIASHCLPAELFTSIKAVQPELVTTFDKFAKRYCDPKQLVVGWIYNGRSNIEELDYILEKLVWYSPRMEVMAPQLPTHIRETVVVPIKPEHMVDTEVGPELSMVEKIPLYMDMIKYANVNKPDTMTKACQDFNTTTRIVLVDMKLTGLASSCLHAADLVIFNEIPLRKSRAKEIENYFKFDNRTAPLIIKYLVAPNTLDDVHWPIPESSEME</sequence>
<dbReference type="InterPro" id="IPR000330">
    <property type="entry name" value="SNF2_N"/>
</dbReference>
<evidence type="ECO:0000259" key="10">
    <source>
        <dbReference type="PROSITE" id="PS51999"/>
    </source>
</evidence>